<evidence type="ECO:0000313" key="2">
    <source>
        <dbReference type="EMBL" id="TFW44694.1"/>
    </source>
</evidence>
<dbReference type="EMBL" id="SPVI01000002">
    <property type="protein sequence ID" value="TFW44694.1"/>
    <property type="molecule type" value="Genomic_DNA"/>
</dbReference>
<dbReference type="Proteomes" id="UP000297322">
    <property type="component" value="Unassembled WGS sequence"/>
</dbReference>
<evidence type="ECO:0000313" key="3">
    <source>
        <dbReference type="Proteomes" id="UP000297322"/>
    </source>
</evidence>
<organism evidence="2 3">
    <name type="scientific">Pseudomonas fluorescens</name>
    <dbReference type="NCBI Taxonomy" id="294"/>
    <lineage>
        <taxon>Bacteria</taxon>
        <taxon>Pseudomonadati</taxon>
        <taxon>Pseudomonadota</taxon>
        <taxon>Gammaproteobacteria</taxon>
        <taxon>Pseudomonadales</taxon>
        <taxon>Pseudomonadaceae</taxon>
        <taxon>Pseudomonas</taxon>
    </lineage>
</organism>
<name>A0A4Y9TKA6_PSEFL</name>
<gene>
    <name evidence="2" type="ORF">E4T65_04665</name>
</gene>
<dbReference type="RefSeq" id="WP_135196226.1">
    <property type="nucleotide sequence ID" value="NZ_SPVI01000002.1"/>
</dbReference>
<protein>
    <submittedName>
        <fullName evidence="2">Uncharacterized protein</fullName>
    </submittedName>
</protein>
<dbReference type="AlphaFoldDB" id="A0A4Y9TKA6"/>
<accession>A0A4Y9TKA6</accession>
<reference evidence="2 3" key="1">
    <citation type="submission" date="2019-03" db="EMBL/GenBank/DDBJ databases">
        <title>Biocontrol and xenobiotic degradation properties of endophytic Pseudomonas fluorescens strain BRZ63.</title>
        <authorList>
            <person name="Chlebek D.A."/>
            <person name="Pinski A."/>
            <person name="Zur J.P."/>
            <person name="Michalska J."/>
            <person name="Hupert-Kocurek K.T."/>
        </authorList>
    </citation>
    <scope>NUCLEOTIDE SEQUENCE [LARGE SCALE GENOMIC DNA]</scope>
    <source>
        <strain evidence="2 3">BRZ63</strain>
    </source>
</reference>
<feature type="region of interest" description="Disordered" evidence="1">
    <location>
        <begin position="128"/>
        <end position="148"/>
    </location>
</feature>
<sequence length="148" mass="16139">MNGDTITHTHQVFIAVLVGKSAGKTVILCHSLLNGYQKFDTMAQLGASLPTLMYRLDPYDRLLWRLYEPTDDFFAHQACAMITLPIEAHTRFDVSASTPIVKPVPGGSAGLADPGGLYLGPGVLCTPSQRPGLTQQPERRQNLSGRYP</sequence>
<comment type="caution">
    <text evidence="2">The sequence shown here is derived from an EMBL/GenBank/DDBJ whole genome shotgun (WGS) entry which is preliminary data.</text>
</comment>
<proteinExistence type="predicted"/>
<evidence type="ECO:0000256" key="1">
    <source>
        <dbReference type="SAM" id="MobiDB-lite"/>
    </source>
</evidence>